<name>B9YYX1_9NEIS</name>
<keyword evidence="5" id="KW-1185">Reference proteome</keyword>
<dbReference type="AlphaFoldDB" id="B9YYX1"/>
<evidence type="ECO:0000259" key="3">
    <source>
        <dbReference type="Pfam" id="PF02463"/>
    </source>
</evidence>
<evidence type="ECO:0000313" key="5">
    <source>
        <dbReference type="Proteomes" id="UP000003165"/>
    </source>
</evidence>
<feature type="coiled-coil region" evidence="2">
    <location>
        <begin position="355"/>
        <end position="389"/>
    </location>
</feature>
<comment type="caution">
    <text evidence="4">The sequence shown here is derived from an EMBL/GenBank/DDBJ whole genome shotgun (WGS) entry which is preliminary data.</text>
</comment>
<dbReference type="InterPro" id="IPR003395">
    <property type="entry name" value="RecF/RecN/SMC_N"/>
</dbReference>
<dbReference type="GO" id="GO:0005524">
    <property type="term" value="F:ATP binding"/>
    <property type="evidence" value="ECO:0007669"/>
    <property type="project" value="InterPro"/>
</dbReference>
<protein>
    <submittedName>
        <fullName evidence="4">SMC domain protein</fullName>
    </submittedName>
</protein>
<dbReference type="Gene3D" id="3.40.50.300">
    <property type="entry name" value="P-loop containing nucleotide triphosphate hydrolases"/>
    <property type="match status" value="2"/>
</dbReference>
<dbReference type="InterPro" id="IPR027417">
    <property type="entry name" value="P-loop_NTPase"/>
</dbReference>
<keyword evidence="1 2" id="KW-0175">Coiled coil</keyword>
<organism evidence="4 5">
    <name type="scientific">Pseudogulbenkiania ferrooxidans 2002</name>
    <dbReference type="NCBI Taxonomy" id="279714"/>
    <lineage>
        <taxon>Bacteria</taxon>
        <taxon>Pseudomonadati</taxon>
        <taxon>Pseudomonadota</taxon>
        <taxon>Betaproteobacteria</taxon>
        <taxon>Neisseriales</taxon>
        <taxon>Chromobacteriaceae</taxon>
        <taxon>Pseudogulbenkiania</taxon>
    </lineage>
</organism>
<dbReference type="SUPFAM" id="SSF75553">
    <property type="entry name" value="Smc hinge domain"/>
    <property type="match status" value="1"/>
</dbReference>
<dbReference type="SUPFAM" id="SSF52540">
    <property type="entry name" value="P-loop containing nucleoside triphosphate hydrolases"/>
    <property type="match status" value="1"/>
</dbReference>
<sequence>MFQMKAVEMVHWDFWQRLTVPLDAQIVTIIGPNGSGKTTLLDAMRTLLAIKCSGKRDYKRYVRNNREAFAYLRGVVDNPRRPSGGLYPTPFFPIVSDTVTLLCRIKKQGGDWVRHYAILDGDVALELAEGQAQWLGVQEYRRRLEAAGLTPAVAEVLALEQGDTDKLTEYSPRQLLDLVFQVFGDKDVLDNYQRAREEQRATELELEALTRQEEVLEGRVETMKTRANRHLEWRQLQHSIARLRDEALPVLGYLDGKASVAGLWRGYRSGYHALNRARGEHADTLELVARLKAAEVAADAARGAAESARQAAQDAFMTAKSEHAGVAGQLKERDRLQALAGKEYGADAAALAAQLAGLRDRADTLKDGLRALKQQREDKSQQLEALELGRGRAPDEVRHFRAALDEAGIGHAMLAELVEVTDARWQGAVEALLRPYRHVVLLDDPADRRAAWQLGERQRYRHFIVPERASPPAAKPGSLLEVVRFSAKAPDWLYRQMNSVTRVEDASAGATVDGDWITRDGYFRERRGARHIGVAPHDYAFGEAARQSRLAALREELKRLNVQILADEEQLVAATREAAGLADYLSGMDAIRQLDGRAEEFAALEARKTSLEAEIARLGAVLAEAAAEKAAADTRYGDARLAHDRVCQREQDSLAAYRQQRQEVDGARRQLRRLLAELREGAARLPEGALAPEHIAALEDEFDGAADARHQLNYLEERLGNGEWETDDAVLQLKDKLVDDLAQIDRERRRRQAEVDRSRELTDDARAAYIGKLRATVRAYGQNVRRLGELAGIGVEVELPQLANDDAVLAQAGLVLKFNFDQKGMMGMNDGEASGGQQVMKSLILLIALMMDEANPSGFVFIDEPFAHLDIFNIDRVAGFLKATEAQYLITTPNTHNVNIFAPSELTLATRKKRPGETWAPPILQARRRVEGAEPAP</sequence>
<feature type="coiled-coil region" evidence="2">
    <location>
        <begin position="657"/>
        <end position="684"/>
    </location>
</feature>
<dbReference type="PANTHER" id="PTHR32182:SF0">
    <property type="entry name" value="DNA REPLICATION AND REPAIR PROTEIN RECF"/>
    <property type="match status" value="1"/>
</dbReference>
<dbReference type="PANTHER" id="PTHR32182">
    <property type="entry name" value="DNA REPLICATION AND REPAIR PROTEIN RECF"/>
    <property type="match status" value="1"/>
</dbReference>
<dbReference type="GO" id="GO:0005694">
    <property type="term" value="C:chromosome"/>
    <property type="evidence" value="ECO:0007669"/>
    <property type="project" value="InterPro"/>
</dbReference>
<feature type="domain" description="RecF/RecN/SMC N-terminal" evidence="3">
    <location>
        <begin position="16"/>
        <end position="898"/>
    </location>
</feature>
<proteinExistence type="predicted"/>
<dbReference type="GO" id="GO:0000731">
    <property type="term" value="P:DNA synthesis involved in DNA repair"/>
    <property type="evidence" value="ECO:0007669"/>
    <property type="project" value="TreeGrafter"/>
</dbReference>
<gene>
    <name evidence="4" type="ORF">FuraDRAFT_0306</name>
</gene>
<reference evidence="4 5" key="1">
    <citation type="submission" date="2009-02" db="EMBL/GenBank/DDBJ databases">
        <title>Sequencing of the draft genome and assembly of Lutiella nitroferrum 2002.</title>
        <authorList>
            <consortium name="US DOE Joint Genome Institute (JGI-PGF)"/>
            <person name="Lucas S."/>
            <person name="Copeland A."/>
            <person name="Lapidus A."/>
            <person name="Glavina del Rio T."/>
            <person name="Tice H."/>
            <person name="Bruce D."/>
            <person name="Goodwin L."/>
            <person name="Pitluck S."/>
            <person name="Larimer F."/>
            <person name="Land M.L."/>
            <person name="Hauser L."/>
            <person name="Coates J.D."/>
        </authorList>
    </citation>
    <scope>NUCLEOTIDE SEQUENCE [LARGE SCALE GENOMIC DNA]</scope>
    <source>
        <strain evidence="4 5">2002</strain>
    </source>
</reference>
<evidence type="ECO:0000313" key="4">
    <source>
        <dbReference type="EMBL" id="EEG10324.1"/>
    </source>
</evidence>
<feature type="coiled-coil region" evidence="2">
    <location>
        <begin position="189"/>
        <end position="226"/>
    </location>
</feature>
<dbReference type="GO" id="GO:0006302">
    <property type="term" value="P:double-strand break repair"/>
    <property type="evidence" value="ECO:0007669"/>
    <property type="project" value="TreeGrafter"/>
</dbReference>
<evidence type="ECO:0000256" key="2">
    <source>
        <dbReference type="SAM" id="Coils"/>
    </source>
</evidence>
<feature type="coiled-coil region" evidence="2">
    <location>
        <begin position="543"/>
        <end position="628"/>
    </location>
</feature>
<dbReference type="Pfam" id="PF02463">
    <property type="entry name" value="SMC_N"/>
    <property type="match status" value="1"/>
</dbReference>
<dbReference type="EMBL" id="ACIS01000001">
    <property type="protein sequence ID" value="EEG10324.1"/>
    <property type="molecule type" value="Genomic_DNA"/>
</dbReference>
<accession>B9YYX1</accession>
<dbReference type="InterPro" id="IPR036277">
    <property type="entry name" value="SMC_hinge_sf"/>
</dbReference>
<dbReference type="Proteomes" id="UP000003165">
    <property type="component" value="Unassembled WGS sequence"/>
</dbReference>
<dbReference type="GO" id="GO:0051276">
    <property type="term" value="P:chromosome organization"/>
    <property type="evidence" value="ECO:0007669"/>
    <property type="project" value="InterPro"/>
</dbReference>
<dbReference type="eggNOG" id="COG1196">
    <property type="taxonomic scope" value="Bacteria"/>
</dbReference>
<dbReference type="RefSeq" id="WP_008952326.1">
    <property type="nucleotide sequence ID" value="NZ_ACIS01000001.1"/>
</dbReference>
<evidence type="ECO:0000256" key="1">
    <source>
        <dbReference type="ARBA" id="ARBA00023054"/>
    </source>
</evidence>